<accession>A0A6I9W4D5</accession>
<evidence type="ECO:0000256" key="5">
    <source>
        <dbReference type="ARBA" id="ARBA00023274"/>
    </source>
</evidence>
<name>A0A6I9W4D5_9HYME</name>
<comment type="similarity">
    <text evidence="2">Belongs to the mitochondrion-specific ribosomal protein mL49 family.</text>
</comment>
<dbReference type="CTD" id="740"/>
<gene>
    <name evidence="9" type="primary">LOC105424688</name>
</gene>
<keyword evidence="8" id="KW-1185">Reference proteome</keyword>
<keyword evidence="3 9" id="KW-0689">Ribosomal protein</keyword>
<dbReference type="Proteomes" id="UP000504615">
    <property type="component" value="Unplaced"/>
</dbReference>
<dbReference type="Pfam" id="PF05046">
    <property type="entry name" value="Img2"/>
    <property type="match status" value="1"/>
</dbReference>
<dbReference type="GO" id="GO:0003735">
    <property type="term" value="F:structural constituent of ribosome"/>
    <property type="evidence" value="ECO:0007669"/>
    <property type="project" value="InterPro"/>
</dbReference>
<evidence type="ECO:0000256" key="3">
    <source>
        <dbReference type="ARBA" id="ARBA00022980"/>
    </source>
</evidence>
<dbReference type="InterPro" id="IPR036877">
    <property type="entry name" value="SUI1_dom_sf"/>
</dbReference>
<dbReference type="RefSeq" id="XP_011633348.1">
    <property type="nucleotide sequence ID" value="XM_011635046.1"/>
</dbReference>
<dbReference type="GO" id="GO:0005762">
    <property type="term" value="C:mitochondrial large ribosomal subunit"/>
    <property type="evidence" value="ECO:0007669"/>
    <property type="project" value="TreeGrafter"/>
</dbReference>
<organism evidence="8 9">
    <name type="scientific">Pogonomyrmex barbatus</name>
    <name type="common">red harvester ant</name>
    <dbReference type="NCBI Taxonomy" id="144034"/>
    <lineage>
        <taxon>Eukaryota</taxon>
        <taxon>Metazoa</taxon>
        <taxon>Ecdysozoa</taxon>
        <taxon>Arthropoda</taxon>
        <taxon>Hexapoda</taxon>
        <taxon>Insecta</taxon>
        <taxon>Pterygota</taxon>
        <taxon>Neoptera</taxon>
        <taxon>Endopterygota</taxon>
        <taxon>Hymenoptera</taxon>
        <taxon>Apocrita</taxon>
        <taxon>Aculeata</taxon>
        <taxon>Formicoidea</taxon>
        <taxon>Formicidae</taxon>
        <taxon>Myrmicinae</taxon>
        <taxon>Pogonomyrmex</taxon>
    </lineage>
</organism>
<dbReference type="GeneID" id="105424688"/>
<dbReference type="AlphaFoldDB" id="A0A6I9W4D5"/>
<comment type="subcellular location">
    <subcellularLocation>
        <location evidence="1">Mitochondrion</location>
    </subcellularLocation>
</comment>
<evidence type="ECO:0000313" key="9">
    <source>
        <dbReference type="RefSeq" id="XP_011633348.1"/>
    </source>
</evidence>
<dbReference type="FunFam" id="3.30.780.10:FF:000009">
    <property type="entry name" value="39S ribosomal protein L49, mitochondrial"/>
    <property type="match status" value="1"/>
</dbReference>
<evidence type="ECO:0000256" key="7">
    <source>
        <dbReference type="ARBA" id="ARBA00035545"/>
    </source>
</evidence>
<evidence type="ECO:0000256" key="1">
    <source>
        <dbReference type="ARBA" id="ARBA00004173"/>
    </source>
</evidence>
<reference evidence="9" key="1">
    <citation type="submission" date="2025-08" db="UniProtKB">
        <authorList>
            <consortium name="RefSeq"/>
        </authorList>
    </citation>
    <scope>IDENTIFICATION</scope>
</reference>
<keyword evidence="5" id="KW-0687">Ribonucleoprotein</keyword>
<dbReference type="PANTHER" id="PTHR13477:SF0">
    <property type="entry name" value="LARGE RIBOSOMAL SUBUNIT PROTEIN ML49"/>
    <property type="match status" value="1"/>
</dbReference>
<sequence length="191" mass="22012">MAALRSLAARGNLVAALSGLARSLNPAATSRVASALTQVQQRWSSYKSSPKYTTPEDYTDYEISQDPNEWKYVERVLRYKIVPKPSNQDVIFPSGFKPATASPTDYPYFIERTKNYMQPVYLKRNRKGDKKITKIGNIQGNIWELERDMKQYIEKHSKKRIASQIHEFAGLIKLKGDFVNRVKEWMNTKGF</sequence>
<dbReference type="PANTHER" id="PTHR13477">
    <property type="entry name" value="MITOCHONDRIAL 39S RIBOSOMAL PROTEIN L49"/>
    <property type="match status" value="1"/>
</dbReference>
<dbReference type="InterPro" id="IPR007740">
    <property type="entry name" value="Ribosomal_mL49"/>
</dbReference>
<dbReference type="SUPFAM" id="SSF55159">
    <property type="entry name" value="eIF1-like"/>
    <property type="match status" value="1"/>
</dbReference>
<evidence type="ECO:0000256" key="4">
    <source>
        <dbReference type="ARBA" id="ARBA00023128"/>
    </source>
</evidence>
<dbReference type="OrthoDB" id="19439at2759"/>
<protein>
    <recommendedName>
        <fullName evidence="6">Large ribosomal subunit protein mL49</fullName>
    </recommendedName>
    <alternativeName>
        <fullName evidence="7">39S ribosomal protein L49, mitochondrial</fullName>
    </alternativeName>
</protein>
<dbReference type="GO" id="GO:0003743">
    <property type="term" value="F:translation initiation factor activity"/>
    <property type="evidence" value="ECO:0007669"/>
    <property type="project" value="InterPro"/>
</dbReference>
<keyword evidence="4" id="KW-0496">Mitochondrion</keyword>
<evidence type="ECO:0000313" key="8">
    <source>
        <dbReference type="Proteomes" id="UP000504615"/>
    </source>
</evidence>
<evidence type="ECO:0000256" key="6">
    <source>
        <dbReference type="ARBA" id="ARBA00035191"/>
    </source>
</evidence>
<evidence type="ECO:0000256" key="2">
    <source>
        <dbReference type="ARBA" id="ARBA00005677"/>
    </source>
</evidence>
<dbReference type="Gene3D" id="3.30.780.10">
    <property type="entry name" value="SUI1-like domain"/>
    <property type="match status" value="1"/>
</dbReference>
<proteinExistence type="inferred from homology"/>
<dbReference type="KEGG" id="pbar:105424688"/>